<protein>
    <submittedName>
        <fullName evidence="2">MarR family transcriptional regulator</fullName>
    </submittedName>
</protein>
<gene>
    <name evidence="2" type="ORF">AAG747_07535</name>
</gene>
<dbReference type="EMBL" id="JBDKWZ010000003">
    <property type="protein sequence ID" value="MEN7547754.1"/>
    <property type="molecule type" value="Genomic_DNA"/>
</dbReference>
<dbReference type="PROSITE" id="PS50995">
    <property type="entry name" value="HTH_MARR_2"/>
    <property type="match status" value="1"/>
</dbReference>
<feature type="domain" description="HTH marR-type" evidence="1">
    <location>
        <begin position="1"/>
        <end position="148"/>
    </location>
</feature>
<dbReference type="RefSeq" id="WP_346820539.1">
    <property type="nucleotide sequence ID" value="NZ_JBDKWZ010000003.1"/>
</dbReference>
<dbReference type="GO" id="GO:0006950">
    <property type="term" value="P:response to stress"/>
    <property type="evidence" value="ECO:0007669"/>
    <property type="project" value="TreeGrafter"/>
</dbReference>
<dbReference type="SUPFAM" id="SSF46785">
    <property type="entry name" value="Winged helix' DNA-binding domain"/>
    <property type="match status" value="1"/>
</dbReference>
<dbReference type="InterPro" id="IPR036390">
    <property type="entry name" value="WH_DNA-bd_sf"/>
</dbReference>
<dbReference type="Pfam" id="PF01047">
    <property type="entry name" value="MarR"/>
    <property type="match status" value="1"/>
</dbReference>
<dbReference type="InterPro" id="IPR036388">
    <property type="entry name" value="WH-like_DNA-bd_sf"/>
</dbReference>
<dbReference type="InterPro" id="IPR039422">
    <property type="entry name" value="MarR/SlyA-like"/>
</dbReference>
<dbReference type="SMART" id="SM00347">
    <property type="entry name" value="HTH_MARR"/>
    <property type="match status" value="1"/>
</dbReference>
<evidence type="ECO:0000259" key="1">
    <source>
        <dbReference type="PROSITE" id="PS50995"/>
    </source>
</evidence>
<dbReference type="GO" id="GO:0003700">
    <property type="term" value="F:DNA-binding transcription factor activity"/>
    <property type="evidence" value="ECO:0007669"/>
    <property type="project" value="InterPro"/>
</dbReference>
<dbReference type="AlphaFoldDB" id="A0AAW9RSK6"/>
<sequence length="149" mass="17236">MKIEEAIKQKKFESERQKAVINLMYTNSWLSSVHTKCLKPFGISIQQFNVLRILRGQYPKPCTLSLVQERMLDKSSNATRLVEKLRLKGLVERNLCESNRRQVDILITEEGLILLKKASKVMHDVTEAMPLNDLEAIQLNKLLEKMRGL</sequence>
<evidence type="ECO:0000313" key="3">
    <source>
        <dbReference type="Proteomes" id="UP001403385"/>
    </source>
</evidence>
<dbReference type="InterPro" id="IPR000835">
    <property type="entry name" value="HTH_MarR-typ"/>
</dbReference>
<reference evidence="2 3" key="1">
    <citation type="submission" date="2024-04" db="EMBL/GenBank/DDBJ databases">
        <title>Novel genus in family Flammeovirgaceae.</title>
        <authorList>
            <person name="Nguyen T.H."/>
            <person name="Vuong T.Q."/>
            <person name="Le H."/>
            <person name="Kim S.-G."/>
        </authorList>
    </citation>
    <scope>NUCLEOTIDE SEQUENCE [LARGE SCALE GENOMIC DNA]</scope>
    <source>
        <strain evidence="2 3">JCM 23209</strain>
    </source>
</reference>
<name>A0AAW9RSK6_9BACT</name>
<keyword evidence="3" id="KW-1185">Reference proteome</keyword>
<comment type="caution">
    <text evidence="2">The sequence shown here is derived from an EMBL/GenBank/DDBJ whole genome shotgun (WGS) entry which is preliminary data.</text>
</comment>
<organism evidence="2 3">
    <name type="scientific">Rapidithrix thailandica</name>
    <dbReference type="NCBI Taxonomy" id="413964"/>
    <lineage>
        <taxon>Bacteria</taxon>
        <taxon>Pseudomonadati</taxon>
        <taxon>Bacteroidota</taxon>
        <taxon>Cytophagia</taxon>
        <taxon>Cytophagales</taxon>
        <taxon>Flammeovirgaceae</taxon>
        <taxon>Rapidithrix</taxon>
    </lineage>
</organism>
<dbReference type="Proteomes" id="UP001403385">
    <property type="component" value="Unassembled WGS sequence"/>
</dbReference>
<evidence type="ECO:0000313" key="2">
    <source>
        <dbReference type="EMBL" id="MEN7547754.1"/>
    </source>
</evidence>
<proteinExistence type="predicted"/>
<dbReference type="PANTHER" id="PTHR33164">
    <property type="entry name" value="TRANSCRIPTIONAL REGULATOR, MARR FAMILY"/>
    <property type="match status" value="1"/>
</dbReference>
<dbReference type="Gene3D" id="1.10.10.10">
    <property type="entry name" value="Winged helix-like DNA-binding domain superfamily/Winged helix DNA-binding domain"/>
    <property type="match status" value="1"/>
</dbReference>
<accession>A0AAW9RSK6</accession>
<dbReference type="PANTHER" id="PTHR33164:SF101">
    <property type="entry name" value="TRANSCRIPTIONAL REPRESSOR MPRA"/>
    <property type="match status" value="1"/>
</dbReference>